<proteinExistence type="predicted"/>
<dbReference type="EMBL" id="CAJJDP010000158">
    <property type="protein sequence ID" value="CAD8211944.1"/>
    <property type="molecule type" value="Genomic_DNA"/>
</dbReference>
<feature type="domain" description="OTU" evidence="3">
    <location>
        <begin position="291"/>
        <end position="495"/>
    </location>
</feature>
<evidence type="ECO:0000256" key="1">
    <source>
        <dbReference type="SAM" id="Coils"/>
    </source>
</evidence>
<dbReference type="GO" id="GO:0004843">
    <property type="term" value="F:cysteine-type deubiquitinase activity"/>
    <property type="evidence" value="ECO:0007669"/>
    <property type="project" value="TreeGrafter"/>
</dbReference>
<evidence type="ECO:0000259" key="3">
    <source>
        <dbReference type="PROSITE" id="PS50802"/>
    </source>
</evidence>
<dbReference type="FunFam" id="1.20.1300.20:FF:000006">
    <property type="entry name" value="Uncharacterized protein"/>
    <property type="match status" value="1"/>
</dbReference>
<dbReference type="PANTHER" id="PTHR12931:SF15">
    <property type="entry name" value="UBIQUITIN THIOESTERASE OTUBAIN-LIKE"/>
    <property type="match status" value="1"/>
</dbReference>
<dbReference type="PANTHER" id="PTHR12931">
    <property type="entry name" value="UBIQUITIN THIOLESTERASE PROTEIN OTUB"/>
    <property type="match status" value="1"/>
</dbReference>
<dbReference type="GO" id="GO:0043130">
    <property type="term" value="F:ubiquitin binding"/>
    <property type="evidence" value="ECO:0007669"/>
    <property type="project" value="TreeGrafter"/>
</dbReference>
<keyword evidence="5" id="KW-1185">Reference proteome</keyword>
<dbReference type="GO" id="GO:0071108">
    <property type="term" value="P:protein K48-linked deubiquitination"/>
    <property type="evidence" value="ECO:0007669"/>
    <property type="project" value="TreeGrafter"/>
</dbReference>
<evidence type="ECO:0000313" key="5">
    <source>
        <dbReference type="Proteomes" id="UP000683925"/>
    </source>
</evidence>
<comment type="caution">
    <text evidence="4">The sequence shown here is derived from an EMBL/GenBank/DDBJ whole genome shotgun (WGS) entry which is preliminary data.</text>
</comment>
<dbReference type="CDD" id="cd22749">
    <property type="entry name" value="Otubain_C65"/>
    <property type="match status" value="1"/>
</dbReference>
<dbReference type="OMA" id="ITMITLM"/>
<sequence length="499" mass="59596">METWIIILIVVVVFFGLIGLYFYSKKSKSNSKKKSNQEHLIEGELEQMNSYYNNNQNQNKNYIDTYSYDVKQDTQTNQKNKENYGRDNTKQQNIYQNNKSSNTVAIDIKPNNSQHNMHLKILQQTEEQKPQQIYQKIDHCYQQQNNQNAQLQNFKDDQEQNIQNEQLQQIFDYQQQNNQNVQQQNNQDNQLQHYQNAFQQHNQDNQQQNDLNVDQQQNQNTQQVIDEVERINVDISKILGNLQQIINETSKKRELAEEYKYYIRKYQGKSELKKNYGLTLKASVELYKYCNAFREVRGDGNCFYTAFGFQFLSILLFDYSLDQFNEFFNRIKQIELPMKIFVPLTDLKIDDKELEKQLLDEFQRRMLKLKLIEDINQRQEQFHTEFAAYEQQSDEIDGCLYGLSTLFFRNYSNYVIDFSDAKDAVFDREKLLNWEEECNSNEVVIAELAKQLNILVQLIFIQNSENIVVREYGNNKEHKIILLIKPGHYNIGYQIFKQS</sequence>
<gene>
    <name evidence="4" type="ORF">POCTA_138.1.T1560033</name>
</gene>
<dbReference type="InterPro" id="IPR003323">
    <property type="entry name" value="OTU_dom"/>
</dbReference>
<feature type="coiled-coil region" evidence="1">
    <location>
        <begin position="141"/>
        <end position="211"/>
    </location>
</feature>
<feature type="transmembrane region" description="Helical" evidence="2">
    <location>
        <begin position="6"/>
        <end position="24"/>
    </location>
</feature>
<keyword evidence="1" id="KW-0175">Coiled coil</keyword>
<reference evidence="4" key="1">
    <citation type="submission" date="2021-01" db="EMBL/GenBank/DDBJ databases">
        <authorList>
            <consortium name="Genoscope - CEA"/>
            <person name="William W."/>
        </authorList>
    </citation>
    <scope>NUCLEOTIDE SEQUENCE</scope>
</reference>
<dbReference type="InterPro" id="IPR019400">
    <property type="entry name" value="Peptidase_C65_otubain"/>
</dbReference>
<organism evidence="4 5">
    <name type="scientific">Paramecium octaurelia</name>
    <dbReference type="NCBI Taxonomy" id="43137"/>
    <lineage>
        <taxon>Eukaryota</taxon>
        <taxon>Sar</taxon>
        <taxon>Alveolata</taxon>
        <taxon>Ciliophora</taxon>
        <taxon>Intramacronucleata</taxon>
        <taxon>Oligohymenophorea</taxon>
        <taxon>Peniculida</taxon>
        <taxon>Parameciidae</taxon>
        <taxon>Paramecium</taxon>
    </lineage>
</organism>
<dbReference type="Pfam" id="PF10275">
    <property type="entry name" value="Peptidase_C65"/>
    <property type="match status" value="1"/>
</dbReference>
<dbReference type="PROSITE" id="PS50802">
    <property type="entry name" value="OTU"/>
    <property type="match status" value="1"/>
</dbReference>
<keyword evidence="2" id="KW-0472">Membrane</keyword>
<accession>A0A8S1YLK2</accession>
<dbReference type="OrthoDB" id="18915at2759"/>
<name>A0A8S1YLK2_PAROT</name>
<dbReference type="AlphaFoldDB" id="A0A8S1YLK2"/>
<keyword evidence="2" id="KW-0812">Transmembrane</keyword>
<protein>
    <recommendedName>
        <fullName evidence="3">OTU domain-containing protein</fullName>
    </recommendedName>
</protein>
<evidence type="ECO:0000256" key="2">
    <source>
        <dbReference type="SAM" id="Phobius"/>
    </source>
</evidence>
<dbReference type="GO" id="GO:0005634">
    <property type="term" value="C:nucleus"/>
    <property type="evidence" value="ECO:0007669"/>
    <property type="project" value="TreeGrafter"/>
</dbReference>
<evidence type="ECO:0000313" key="4">
    <source>
        <dbReference type="EMBL" id="CAD8211944.1"/>
    </source>
</evidence>
<keyword evidence="2" id="KW-1133">Transmembrane helix</keyword>
<dbReference type="Proteomes" id="UP000683925">
    <property type="component" value="Unassembled WGS sequence"/>
</dbReference>